<dbReference type="EMBL" id="LWDX02052896">
    <property type="protein sequence ID" value="OEL19665.1"/>
    <property type="molecule type" value="Genomic_DNA"/>
</dbReference>
<dbReference type="AlphaFoldDB" id="A0A1E5V3T5"/>
<comment type="caution">
    <text evidence="1">The sequence shown here is derived from an EMBL/GenBank/DDBJ whole genome shotgun (WGS) entry which is preliminary data.</text>
</comment>
<name>A0A1E5V3T5_9POAL</name>
<feature type="non-terminal residue" evidence="1">
    <location>
        <position position="1"/>
    </location>
</feature>
<gene>
    <name evidence="1" type="ORF">BAE44_0019310</name>
</gene>
<keyword evidence="2" id="KW-1185">Reference proteome</keyword>
<dbReference type="Proteomes" id="UP000095767">
    <property type="component" value="Unassembled WGS sequence"/>
</dbReference>
<proteinExistence type="predicted"/>
<sequence>LEPFYGLLPPPGVVVHLRGW</sequence>
<protein>
    <submittedName>
        <fullName evidence="1">Uncharacterized protein</fullName>
    </submittedName>
</protein>
<evidence type="ECO:0000313" key="1">
    <source>
        <dbReference type="EMBL" id="OEL19665.1"/>
    </source>
</evidence>
<reference evidence="1 2" key="1">
    <citation type="submission" date="2016-09" db="EMBL/GenBank/DDBJ databases">
        <title>The draft genome of Dichanthelium oligosanthes: A C3 panicoid grass species.</title>
        <authorList>
            <person name="Studer A.J."/>
            <person name="Schnable J.C."/>
            <person name="Brutnell T.P."/>
        </authorList>
    </citation>
    <scope>NUCLEOTIDE SEQUENCE [LARGE SCALE GENOMIC DNA]</scope>
    <source>
        <strain evidence="2">cv. Kellogg 1175</strain>
        <tissue evidence="1">Leaf</tissue>
    </source>
</reference>
<organism evidence="1 2">
    <name type="scientific">Dichanthelium oligosanthes</name>
    <dbReference type="NCBI Taxonomy" id="888268"/>
    <lineage>
        <taxon>Eukaryota</taxon>
        <taxon>Viridiplantae</taxon>
        <taxon>Streptophyta</taxon>
        <taxon>Embryophyta</taxon>
        <taxon>Tracheophyta</taxon>
        <taxon>Spermatophyta</taxon>
        <taxon>Magnoliopsida</taxon>
        <taxon>Liliopsida</taxon>
        <taxon>Poales</taxon>
        <taxon>Poaceae</taxon>
        <taxon>PACMAD clade</taxon>
        <taxon>Panicoideae</taxon>
        <taxon>Panicodae</taxon>
        <taxon>Paniceae</taxon>
        <taxon>Dichantheliinae</taxon>
        <taxon>Dichanthelium</taxon>
    </lineage>
</organism>
<accession>A0A1E5V3T5</accession>
<evidence type="ECO:0000313" key="2">
    <source>
        <dbReference type="Proteomes" id="UP000095767"/>
    </source>
</evidence>